<proteinExistence type="predicted"/>
<gene>
    <name evidence="1" type="ORF">GCM10025876_18800</name>
</gene>
<sequence length="66" mass="6942">MLREGLDANLESDAAPVLDTTAGVAVRRRQQYQVSIAARIAEARGAAALAPAMDALAYATRESRAV</sequence>
<comment type="caution">
    <text evidence="1">The sequence shown here is derived from an EMBL/GenBank/DDBJ whole genome shotgun (WGS) entry which is preliminary data.</text>
</comment>
<organism evidence="1 2">
    <name type="scientific">Demequina litorisediminis</name>
    <dbReference type="NCBI Taxonomy" id="1849022"/>
    <lineage>
        <taxon>Bacteria</taxon>
        <taxon>Bacillati</taxon>
        <taxon>Actinomycetota</taxon>
        <taxon>Actinomycetes</taxon>
        <taxon>Micrococcales</taxon>
        <taxon>Demequinaceae</taxon>
        <taxon>Demequina</taxon>
    </lineage>
</organism>
<reference evidence="2" key="1">
    <citation type="journal article" date="2019" name="Int. J. Syst. Evol. Microbiol.">
        <title>The Global Catalogue of Microorganisms (GCM) 10K type strain sequencing project: providing services to taxonomists for standard genome sequencing and annotation.</title>
        <authorList>
            <consortium name="The Broad Institute Genomics Platform"/>
            <consortium name="The Broad Institute Genome Sequencing Center for Infectious Disease"/>
            <person name="Wu L."/>
            <person name="Ma J."/>
        </authorList>
    </citation>
    <scope>NUCLEOTIDE SEQUENCE [LARGE SCALE GENOMIC DNA]</scope>
    <source>
        <strain evidence="2">NBRC 112299</strain>
    </source>
</reference>
<name>A0ABQ6IE41_9MICO</name>
<keyword evidence="2" id="KW-1185">Reference proteome</keyword>
<dbReference type="RefSeq" id="WP_284328132.1">
    <property type="nucleotide sequence ID" value="NZ_BSUN01000001.1"/>
</dbReference>
<accession>A0ABQ6IE41</accession>
<dbReference type="EMBL" id="BSUN01000001">
    <property type="protein sequence ID" value="GMA35676.1"/>
    <property type="molecule type" value="Genomic_DNA"/>
</dbReference>
<protein>
    <submittedName>
        <fullName evidence="1">Uncharacterized protein</fullName>
    </submittedName>
</protein>
<evidence type="ECO:0000313" key="2">
    <source>
        <dbReference type="Proteomes" id="UP001157125"/>
    </source>
</evidence>
<evidence type="ECO:0000313" key="1">
    <source>
        <dbReference type="EMBL" id="GMA35676.1"/>
    </source>
</evidence>
<dbReference type="Proteomes" id="UP001157125">
    <property type="component" value="Unassembled WGS sequence"/>
</dbReference>